<evidence type="ECO:0000313" key="1">
    <source>
        <dbReference type="EMBL" id="MQA40776.1"/>
    </source>
</evidence>
<evidence type="ECO:0000313" key="2">
    <source>
        <dbReference type="Proteomes" id="UP000440498"/>
    </source>
</evidence>
<keyword evidence="2" id="KW-1185">Reference proteome</keyword>
<name>A0A6A7N6V5_9BURK</name>
<reference evidence="1 2" key="1">
    <citation type="submission" date="2019-10" db="EMBL/GenBank/DDBJ databases">
        <title>Two novel species isolated from a subtropical stream in China.</title>
        <authorList>
            <person name="Lu H."/>
        </authorList>
    </citation>
    <scope>NUCLEOTIDE SEQUENCE [LARGE SCALE GENOMIC DNA]</scope>
    <source>
        <strain evidence="1 2">FT29W</strain>
    </source>
</reference>
<dbReference type="EMBL" id="WHUG01000009">
    <property type="protein sequence ID" value="MQA40776.1"/>
    <property type="molecule type" value="Genomic_DNA"/>
</dbReference>
<comment type="caution">
    <text evidence="1">The sequence shown here is derived from an EMBL/GenBank/DDBJ whole genome shotgun (WGS) entry which is preliminary data.</text>
</comment>
<dbReference type="RefSeq" id="WP_152840066.1">
    <property type="nucleotide sequence ID" value="NZ_WHUG01000009.1"/>
</dbReference>
<gene>
    <name evidence="1" type="ORF">GEV02_21805</name>
</gene>
<proteinExistence type="predicted"/>
<protein>
    <submittedName>
        <fullName evidence="1">Uncharacterized protein</fullName>
    </submittedName>
</protein>
<sequence>MHVKTKRSCLDWALPTLATNAHVQPIATPQSNVAIGAGLHSALASGIPRSGGALRATPAALTARSYHQAENGSEEMEDGLRKMMAHCTTVVCSQALALGLKRASGAQSVPPNAQALSEAIRDFDQQSYEYRRAKALCQVAPGLADHPQAKQMLEIMSSTLPLSMRAMKETVLPEIKRLARSDSVKAEVLRNRLEESMARLSAACALP</sequence>
<dbReference type="Proteomes" id="UP000440498">
    <property type="component" value="Unassembled WGS sequence"/>
</dbReference>
<accession>A0A6A7N6V5</accession>
<organism evidence="1 2">
    <name type="scientific">Rugamonas aquatica</name>
    <dbReference type="NCBI Taxonomy" id="2743357"/>
    <lineage>
        <taxon>Bacteria</taxon>
        <taxon>Pseudomonadati</taxon>
        <taxon>Pseudomonadota</taxon>
        <taxon>Betaproteobacteria</taxon>
        <taxon>Burkholderiales</taxon>
        <taxon>Oxalobacteraceae</taxon>
        <taxon>Telluria group</taxon>
        <taxon>Rugamonas</taxon>
    </lineage>
</organism>
<dbReference type="AlphaFoldDB" id="A0A6A7N6V5"/>